<dbReference type="FunCoup" id="Q6KZ16">
    <property type="interactions" value="17"/>
</dbReference>
<dbReference type="AlphaFoldDB" id="Q6KZ16"/>
<keyword evidence="1" id="KW-0813">Transport</keyword>
<dbReference type="InParanoid" id="Q6KZ16"/>
<dbReference type="RefSeq" id="WP_011178252.1">
    <property type="nucleotide sequence ID" value="NC_005877.1"/>
</dbReference>
<evidence type="ECO:0000256" key="3">
    <source>
        <dbReference type="ARBA" id="ARBA00022840"/>
    </source>
</evidence>
<gene>
    <name evidence="5" type="ordered locus">PTO1451</name>
</gene>
<dbReference type="CDD" id="cd03257">
    <property type="entry name" value="ABC_NikE_OppD_transporters"/>
    <property type="match status" value="1"/>
</dbReference>
<feature type="domain" description="ABC transporter" evidence="4">
    <location>
        <begin position="4"/>
        <end position="251"/>
    </location>
</feature>
<protein>
    <submittedName>
        <fullName evidence="5">Oligopeptide ABC transporter Opp2, ATP binding protein</fullName>
    </submittedName>
</protein>
<dbReference type="eggNOG" id="arCOG00204">
    <property type="taxonomic scope" value="Archaea"/>
</dbReference>
<dbReference type="GeneID" id="2845051"/>
<dbReference type="OrthoDB" id="18209at2157"/>
<dbReference type="SUPFAM" id="SSF52540">
    <property type="entry name" value="P-loop containing nucleoside triphosphate hydrolases"/>
    <property type="match status" value="1"/>
</dbReference>
<dbReference type="KEGG" id="pto:PTO1451"/>
<dbReference type="PANTHER" id="PTHR43776">
    <property type="entry name" value="TRANSPORT ATP-BINDING PROTEIN"/>
    <property type="match status" value="1"/>
</dbReference>
<dbReference type="HOGENOM" id="CLU_000604_1_23_2"/>
<keyword evidence="2" id="KW-0547">Nucleotide-binding</keyword>
<dbReference type="PANTHER" id="PTHR43776:SF8">
    <property type="entry name" value="ABC TRANSPORTER, ATP-BINDING PROTEIN"/>
    <property type="match status" value="1"/>
</dbReference>
<evidence type="ECO:0000259" key="4">
    <source>
        <dbReference type="PROSITE" id="PS50893"/>
    </source>
</evidence>
<organism evidence="5 6">
    <name type="scientific">Picrophilus torridus (strain ATCC 700027 / DSM 9790 / JCM 10055 / NBRC 100828 / KAW 2/3)</name>
    <dbReference type="NCBI Taxonomy" id="1122961"/>
    <lineage>
        <taxon>Archaea</taxon>
        <taxon>Methanobacteriati</taxon>
        <taxon>Thermoplasmatota</taxon>
        <taxon>Thermoplasmata</taxon>
        <taxon>Thermoplasmatales</taxon>
        <taxon>Picrophilaceae</taxon>
        <taxon>Picrophilus</taxon>
    </lineage>
</organism>
<dbReference type="Pfam" id="PF00005">
    <property type="entry name" value="ABC_tran"/>
    <property type="match status" value="1"/>
</dbReference>
<keyword evidence="3" id="KW-0067">ATP-binding</keyword>
<dbReference type="STRING" id="263820.PTO1451"/>
<dbReference type="InterPro" id="IPR003439">
    <property type="entry name" value="ABC_transporter-like_ATP-bd"/>
</dbReference>
<evidence type="ECO:0000313" key="5">
    <source>
        <dbReference type="EMBL" id="AAT44036.1"/>
    </source>
</evidence>
<dbReference type="SMART" id="SM00382">
    <property type="entry name" value="AAA"/>
    <property type="match status" value="1"/>
</dbReference>
<evidence type="ECO:0000313" key="6">
    <source>
        <dbReference type="Proteomes" id="UP000000438"/>
    </source>
</evidence>
<dbReference type="GO" id="GO:0055085">
    <property type="term" value="P:transmembrane transport"/>
    <property type="evidence" value="ECO:0007669"/>
    <property type="project" value="UniProtKB-ARBA"/>
</dbReference>
<dbReference type="GO" id="GO:0016887">
    <property type="term" value="F:ATP hydrolysis activity"/>
    <property type="evidence" value="ECO:0007669"/>
    <property type="project" value="InterPro"/>
</dbReference>
<sequence length="261" mass="29547">MSKLLLRNINKSFEIKASLFKSRRVQVLFDINLDLLDNEIVALVGTSGGGKSTIANIILKLIEPDSGVILFDNNDVTKIKGKELKKYRSEVQLIFQDPYSSLDPTHDVYWHISRPLILHGESNIKQKVASLLQEVYLTPPENYMYKYPHQLSGGLRQRVYIARALAVNPKILVADEPVSMLDASIRAGILELMKDLVNERGISMLYITHDLATVNHVARRLYVIQNGRIVESGNVKNIINNPQNDYTKKLLEAAPDPFKRI</sequence>
<accession>Q6KZ16</accession>
<dbReference type="Proteomes" id="UP000000438">
    <property type="component" value="Chromosome"/>
</dbReference>
<evidence type="ECO:0000256" key="1">
    <source>
        <dbReference type="ARBA" id="ARBA00022448"/>
    </source>
</evidence>
<dbReference type="PaxDb" id="263820-PTO1451"/>
<evidence type="ECO:0000256" key="2">
    <source>
        <dbReference type="ARBA" id="ARBA00022741"/>
    </source>
</evidence>
<dbReference type="InterPro" id="IPR050319">
    <property type="entry name" value="ABC_transp_ATP-bind"/>
</dbReference>
<dbReference type="PROSITE" id="PS50893">
    <property type="entry name" value="ABC_TRANSPORTER_2"/>
    <property type="match status" value="1"/>
</dbReference>
<reference evidence="5 6" key="1">
    <citation type="journal article" date="2004" name="Proc. Natl. Acad. Sci. U.S.A.">
        <title>Genome sequence of Picrophilus torridus and its implications for life around pH 0.</title>
        <authorList>
            <person name="Futterer O."/>
            <person name="Angelov A."/>
            <person name="Liesegang H."/>
            <person name="Gottschalk G."/>
            <person name="Schleper C."/>
            <person name="Schepers B."/>
            <person name="Dock C."/>
            <person name="Antranikian G."/>
            <person name="Liebl W."/>
        </authorList>
    </citation>
    <scope>NUCLEOTIDE SEQUENCE [LARGE SCALE GENOMIC DNA]</scope>
    <source>
        <strain evidence="6">ATCC 700027 / DSM 9790 / JCM 10055 / NBRC 100828</strain>
    </source>
</reference>
<dbReference type="EMBL" id="AE017261">
    <property type="protein sequence ID" value="AAT44036.1"/>
    <property type="molecule type" value="Genomic_DNA"/>
</dbReference>
<dbReference type="Gene3D" id="3.40.50.300">
    <property type="entry name" value="P-loop containing nucleotide triphosphate hydrolases"/>
    <property type="match status" value="1"/>
</dbReference>
<dbReference type="InterPro" id="IPR027417">
    <property type="entry name" value="P-loop_NTPase"/>
</dbReference>
<proteinExistence type="predicted"/>
<dbReference type="GO" id="GO:0005524">
    <property type="term" value="F:ATP binding"/>
    <property type="evidence" value="ECO:0007669"/>
    <property type="project" value="UniProtKB-KW"/>
</dbReference>
<dbReference type="InterPro" id="IPR003593">
    <property type="entry name" value="AAA+_ATPase"/>
</dbReference>
<name>Q6KZ16_PICTO</name>